<name>A0A3M7PW70_BRAPC</name>
<organism evidence="1 2">
    <name type="scientific">Brachionus plicatilis</name>
    <name type="common">Marine rotifer</name>
    <name type="synonym">Brachionus muelleri</name>
    <dbReference type="NCBI Taxonomy" id="10195"/>
    <lineage>
        <taxon>Eukaryota</taxon>
        <taxon>Metazoa</taxon>
        <taxon>Spiralia</taxon>
        <taxon>Gnathifera</taxon>
        <taxon>Rotifera</taxon>
        <taxon>Eurotatoria</taxon>
        <taxon>Monogononta</taxon>
        <taxon>Pseudotrocha</taxon>
        <taxon>Ploima</taxon>
        <taxon>Brachionidae</taxon>
        <taxon>Brachionus</taxon>
    </lineage>
</organism>
<sequence length="88" mass="10474">MHKRALIKLLKRTTETDKDSDRYLIQDQYPIIYFMQRQNGLTYVYEDESLFDQEINVEINEVLIGLHSLLINLEIVQINKGLLDFLET</sequence>
<dbReference type="Proteomes" id="UP000276133">
    <property type="component" value="Unassembled WGS sequence"/>
</dbReference>
<accession>A0A3M7PW70</accession>
<comment type="caution">
    <text evidence="1">The sequence shown here is derived from an EMBL/GenBank/DDBJ whole genome shotgun (WGS) entry which is preliminary data.</text>
</comment>
<evidence type="ECO:0000313" key="1">
    <source>
        <dbReference type="EMBL" id="RNA03357.1"/>
    </source>
</evidence>
<reference evidence="1 2" key="1">
    <citation type="journal article" date="2018" name="Sci. Rep.">
        <title>Genomic signatures of local adaptation to the degree of environmental predictability in rotifers.</title>
        <authorList>
            <person name="Franch-Gras L."/>
            <person name="Hahn C."/>
            <person name="Garcia-Roger E.M."/>
            <person name="Carmona M.J."/>
            <person name="Serra M."/>
            <person name="Gomez A."/>
        </authorList>
    </citation>
    <scope>NUCLEOTIDE SEQUENCE [LARGE SCALE GENOMIC DNA]</scope>
    <source>
        <strain evidence="1">HYR1</strain>
    </source>
</reference>
<evidence type="ECO:0000313" key="2">
    <source>
        <dbReference type="Proteomes" id="UP000276133"/>
    </source>
</evidence>
<keyword evidence="2" id="KW-1185">Reference proteome</keyword>
<protein>
    <submittedName>
        <fullName evidence="1">Uncharacterized protein</fullName>
    </submittedName>
</protein>
<dbReference type="EMBL" id="REGN01008525">
    <property type="protein sequence ID" value="RNA03357.1"/>
    <property type="molecule type" value="Genomic_DNA"/>
</dbReference>
<proteinExistence type="predicted"/>
<gene>
    <name evidence="1" type="ORF">BpHYR1_004789</name>
</gene>
<dbReference type="AlphaFoldDB" id="A0A3M7PW70"/>